<dbReference type="GO" id="GO:0016020">
    <property type="term" value="C:membrane"/>
    <property type="evidence" value="ECO:0007669"/>
    <property type="project" value="UniProtKB-SubCell"/>
</dbReference>
<evidence type="ECO:0000313" key="8">
    <source>
        <dbReference type="Proteomes" id="UP001154114"/>
    </source>
</evidence>
<dbReference type="OrthoDB" id="5345392at2759"/>
<dbReference type="GO" id="GO:0061668">
    <property type="term" value="P:mitochondrial ribosome assembly"/>
    <property type="evidence" value="ECO:0007669"/>
    <property type="project" value="TreeGrafter"/>
</dbReference>
<evidence type="ECO:0000256" key="2">
    <source>
        <dbReference type="ARBA" id="ARBA00006824"/>
    </source>
</evidence>
<evidence type="ECO:0000256" key="3">
    <source>
        <dbReference type="ARBA" id="ARBA00022692"/>
    </source>
</evidence>
<organism evidence="7 8">
    <name type="scientific">Chrysodeixis includens</name>
    <name type="common">Soybean looper</name>
    <name type="synonym">Pseudoplusia includens</name>
    <dbReference type="NCBI Taxonomy" id="689277"/>
    <lineage>
        <taxon>Eukaryota</taxon>
        <taxon>Metazoa</taxon>
        <taxon>Ecdysozoa</taxon>
        <taxon>Arthropoda</taxon>
        <taxon>Hexapoda</taxon>
        <taxon>Insecta</taxon>
        <taxon>Pterygota</taxon>
        <taxon>Neoptera</taxon>
        <taxon>Endopterygota</taxon>
        <taxon>Lepidoptera</taxon>
        <taxon>Glossata</taxon>
        <taxon>Ditrysia</taxon>
        <taxon>Noctuoidea</taxon>
        <taxon>Noctuidae</taxon>
        <taxon>Plusiinae</taxon>
        <taxon>Chrysodeixis</taxon>
    </lineage>
</organism>
<dbReference type="GO" id="GO:0005739">
    <property type="term" value="C:mitochondrion"/>
    <property type="evidence" value="ECO:0007669"/>
    <property type="project" value="TreeGrafter"/>
</dbReference>
<evidence type="ECO:0000313" key="7">
    <source>
        <dbReference type="EMBL" id="CAD0200924.1"/>
    </source>
</evidence>
<keyword evidence="3" id="KW-0812">Transmembrane</keyword>
<dbReference type="AlphaFoldDB" id="A0A9N8Q089"/>
<gene>
    <name evidence="7" type="ORF">CINC_LOCUS2605</name>
</gene>
<evidence type="ECO:0000256" key="1">
    <source>
        <dbReference type="ARBA" id="ARBA00004141"/>
    </source>
</evidence>
<comment type="similarity">
    <text evidence="2 6">Belongs to the peroxisomal membrane protein PXMP2/4 family.</text>
</comment>
<dbReference type="Proteomes" id="UP001154114">
    <property type="component" value="Chromosome 13"/>
</dbReference>
<evidence type="ECO:0000256" key="6">
    <source>
        <dbReference type="RuleBase" id="RU363053"/>
    </source>
</evidence>
<dbReference type="PANTHER" id="PTHR11266">
    <property type="entry name" value="PEROXISOMAL MEMBRANE PROTEIN 2, PXMP2 MPV17"/>
    <property type="match status" value="1"/>
</dbReference>
<comment type="subcellular location">
    <subcellularLocation>
        <location evidence="1">Membrane</location>
        <topology evidence="1">Multi-pass membrane protein</topology>
    </subcellularLocation>
</comment>
<keyword evidence="5" id="KW-0472">Membrane</keyword>
<dbReference type="EMBL" id="LR824016">
    <property type="protein sequence ID" value="CAD0200924.1"/>
    <property type="molecule type" value="Genomic_DNA"/>
</dbReference>
<accession>A0A9N8Q089</accession>
<evidence type="ECO:0000256" key="5">
    <source>
        <dbReference type="ARBA" id="ARBA00023136"/>
    </source>
</evidence>
<reference evidence="7" key="1">
    <citation type="submission" date="2021-12" db="EMBL/GenBank/DDBJ databases">
        <authorList>
            <person name="King R."/>
        </authorList>
    </citation>
    <scope>NUCLEOTIDE SEQUENCE</scope>
</reference>
<dbReference type="InterPro" id="IPR007248">
    <property type="entry name" value="Mpv17_PMP22"/>
</dbReference>
<dbReference type="PANTHER" id="PTHR11266:SF8">
    <property type="entry name" value="MPV17-LIKE PROTEIN 2"/>
    <property type="match status" value="1"/>
</dbReference>
<keyword evidence="8" id="KW-1185">Reference proteome</keyword>
<keyword evidence="4" id="KW-1133">Transmembrane helix</keyword>
<evidence type="ECO:0000256" key="4">
    <source>
        <dbReference type="ARBA" id="ARBA00022989"/>
    </source>
</evidence>
<dbReference type="Pfam" id="PF04117">
    <property type="entry name" value="Mpv17_PMP22"/>
    <property type="match status" value="1"/>
</dbReference>
<name>A0A9N8Q089_CHRIL</name>
<proteinExistence type="inferred from homology"/>
<protein>
    <recommendedName>
        <fullName evidence="9">Mpv17-like protein 2</fullName>
    </recommendedName>
</protein>
<sequence>MPSLFSKGLILYKTAVTVAFSPKYLLCTNILLSMGISTCGDVLEQMYEIETKQQASWDVERTGQMAFSGSTAGYLCHYWYIFLDKRIIGKSFGMVIKKFVLDQFICSPIIILSFFATVAIFEEHPIDNLTEEVSDKFWTLYKAEWVVWPPAQIINFYLLPTRYRVVYDNTVSLGYDIYTSHIKHAKPSKEEEEEENSDESET</sequence>
<evidence type="ECO:0008006" key="9">
    <source>
        <dbReference type="Google" id="ProtNLM"/>
    </source>
</evidence>